<evidence type="ECO:0000313" key="10">
    <source>
        <dbReference type="EMBL" id="TFD97212.1"/>
    </source>
</evidence>
<dbReference type="NCBIfam" id="TIGR02314">
    <property type="entry name" value="ABC_MetN"/>
    <property type="match status" value="1"/>
</dbReference>
<dbReference type="InterPro" id="IPR050086">
    <property type="entry name" value="MetN_ABC_transporter-like"/>
</dbReference>
<dbReference type="Gene3D" id="3.30.70.260">
    <property type="match status" value="1"/>
</dbReference>
<dbReference type="EMBL" id="SOML01000003">
    <property type="protein sequence ID" value="TFD97212.1"/>
    <property type="molecule type" value="Genomic_DNA"/>
</dbReference>
<sequence>MIELQHVTKIFQQSQRKIKALDDVSLFVPKGKIVGVIGESGAGKSTLIRVVNLLERPTEGRIIVDRQDLMSLSDSQLAKSRRNIGMIFQHFNLLSSRTVFDNVALPLELDNTPKEAKSARVTELLKLVGLEDKALEYPTKLSGGQKQRVAIARTLATQPKVLLCDEATSALDPATTRSILSLLKEINQQLNITILLITHEMDVVKEICDDVAVISDGRLIEQGSVADIFSHPKEKLTKQFIASSLHMEIPADYQERLTDSQIEGKHSLLWIEFSGNSVDAPVLSEVARRFEINSNIINARMDYIGGLKFGVMLVEFISSVENENNAIEFLKTQNIKVEVLGYV</sequence>
<feature type="domain" description="ABC transporter" evidence="9">
    <location>
        <begin position="2"/>
        <end position="241"/>
    </location>
</feature>
<evidence type="ECO:0000256" key="5">
    <source>
        <dbReference type="ARBA" id="ARBA00022840"/>
    </source>
</evidence>
<keyword evidence="5 10" id="KW-0067">ATP-binding</keyword>
<keyword evidence="6" id="KW-1278">Translocase</keyword>
<evidence type="ECO:0000256" key="1">
    <source>
        <dbReference type="ARBA" id="ARBA00022448"/>
    </source>
</evidence>
<keyword evidence="7" id="KW-0029">Amino-acid transport</keyword>
<dbReference type="Gene3D" id="3.40.50.300">
    <property type="entry name" value="P-loop containing nucleotide triphosphate hydrolases"/>
    <property type="match status" value="1"/>
</dbReference>
<dbReference type="SMART" id="SM00382">
    <property type="entry name" value="AAA"/>
    <property type="match status" value="1"/>
</dbReference>
<dbReference type="FunFam" id="3.40.50.300:FF:000233">
    <property type="entry name" value="Methionine import ATP-binding protein MetN"/>
    <property type="match status" value="1"/>
</dbReference>
<evidence type="ECO:0000256" key="8">
    <source>
        <dbReference type="ARBA" id="ARBA00023136"/>
    </source>
</evidence>
<name>A0A4Y8L6S8_9BACT</name>
<dbReference type="InterPro" id="IPR003593">
    <property type="entry name" value="AAA+_ATPase"/>
</dbReference>
<dbReference type="PROSITE" id="PS00211">
    <property type="entry name" value="ABC_TRANSPORTER_1"/>
    <property type="match status" value="1"/>
</dbReference>
<dbReference type="SUPFAM" id="SSF55021">
    <property type="entry name" value="ACT-like"/>
    <property type="match status" value="1"/>
</dbReference>
<dbReference type="SUPFAM" id="SSF52540">
    <property type="entry name" value="P-loop containing nucleoside triphosphate hydrolases"/>
    <property type="match status" value="1"/>
</dbReference>
<dbReference type="OrthoDB" id="9802264at2"/>
<dbReference type="GO" id="GO:0009276">
    <property type="term" value="C:Gram-negative-bacterium-type cell wall"/>
    <property type="evidence" value="ECO:0007669"/>
    <property type="project" value="InterPro"/>
</dbReference>
<dbReference type="SMART" id="SM00930">
    <property type="entry name" value="NIL"/>
    <property type="match status" value="1"/>
</dbReference>
<dbReference type="InterPro" id="IPR012692">
    <property type="entry name" value="ABC_MetN_proteobac"/>
</dbReference>
<dbReference type="GO" id="GO:0033232">
    <property type="term" value="F:ABC-type D-methionine transporter activity"/>
    <property type="evidence" value="ECO:0007669"/>
    <property type="project" value="InterPro"/>
</dbReference>
<dbReference type="InterPro" id="IPR003439">
    <property type="entry name" value="ABC_transporter-like_ATP-bd"/>
</dbReference>
<dbReference type="GO" id="GO:0005524">
    <property type="term" value="F:ATP binding"/>
    <property type="evidence" value="ECO:0007669"/>
    <property type="project" value="UniProtKB-KW"/>
</dbReference>
<evidence type="ECO:0000259" key="9">
    <source>
        <dbReference type="PROSITE" id="PS50893"/>
    </source>
</evidence>
<keyword evidence="11" id="KW-1185">Reference proteome</keyword>
<gene>
    <name evidence="10" type="primary">metN</name>
    <name evidence="10" type="ORF">E2605_05960</name>
</gene>
<keyword evidence="8" id="KW-0472">Membrane</keyword>
<evidence type="ECO:0000256" key="7">
    <source>
        <dbReference type="ARBA" id="ARBA00022970"/>
    </source>
</evidence>
<dbReference type="PANTHER" id="PTHR43166">
    <property type="entry name" value="AMINO ACID IMPORT ATP-BINDING PROTEIN"/>
    <property type="match status" value="1"/>
</dbReference>
<dbReference type="InterPro" id="IPR018449">
    <property type="entry name" value="NIL_domain"/>
</dbReference>
<dbReference type="Pfam" id="PF00005">
    <property type="entry name" value="ABC_tran"/>
    <property type="match status" value="1"/>
</dbReference>
<evidence type="ECO:0000256" key="3">
    <source>
        <dbReference type="ARBA" id="ARBA00022519"/>
    </source>
</evidence>
<keyword evidence="4" id="KW-0547">Nucleotide-binding</keyword>
<dbReference type="Pfam" id="PF09383">
    <property type="entry name" value="NIL"/>
    <property type="match status" value="1"/>
</dbReference>
<dbReference type="GO" id="GO:0016887">
    <property type="term" value="F:ATP hydrolysis activity"/>
    <property type="evidence" value="ECO:0007669"/>
    <property type="project" value="InterPro"/>
</dbReference>
<dbReference type="InterPro" id="IPR045865">
    <property type="entry name" value="ACT-like_dom_sf"/>
</dbReference>
<evidence type="ECO:0000256" key="6">
    <source>
        <dbReference type="ARBA" id="ARBA00022967"/>
    </source>
</evidence>
<keyword evidence="1" id="KW-0813">Transport</keyword>
<accession>A0A4Y8L6S8</accession>
<organism evidence="10 11">
    <name type="scientific">Dysgonomonas capnocytophagoides</name>
    <dbReference type="NCBI Taxonomy" id="45254"/>
    <lineage>
        <taxon>Bacteria</taxon>
        <taxon>Pseudomonadati</taxon>
        <taxon>Bacteroidota</taxon>
        <taxon>Bacteroidia</taxon>
        <taxon>Bacteroidales</taxon>
        <taxon>Dysgonomonadaceae</taxon>
        <taxon>Dysgonomonas</taxon>
    </lineage>
</organism>
<dbReference type="AlphaFoldDB" id="A0A4Y8L6S8"/>
<dbReference type="Proteomes" id="UP000297861">
    <property type="component" value="Unassembled WGS sequence"/>
</dbReference>
<dbReference type="STRING" id="1121485.GCA_000426485_01222"/>
<dbReference type="RefSeq" id="WP_134435809.1">
    <property type="nucleotide sequence ID" value="NZ_SOML01000003.1"/>
</dbReference>
<protein>
    <submittedName>
        <fullName evidence="10">Methionine ABC transporter ATP-binding protein MetN</fullName>
    </submittedName>
</protein>
<proteinExistence type="predicted"/>
<evidence type="ECO:0000313" key="11">
    <source>
        <dbReference type="Proteomes" id="UP000297861"/>
    </source>
</evidence>
<keyword evidence="2" id="KW-1003">Cell membrane</keyword>
<dbReference type="CDD" id="cd03258">
    <property type="entry name" value="ABC_MetN_methionine_transporter"/>
    <property type="match status" value="1"/>
</dbReference>
<dbReference type="InterPro" id="IPR017871">
    <property type="entry name" value="ABC_transporter-like_CS"/>
</dbReference>
<dbReference type="PANTHER" id="PTHR43166:SF30">
    <property type="entry name" value="METHIONINE IMPORT ATP-BINDING PROTEIN METN"/>
    <property type="match status" value="1"/>
</dbReference>
<comment type="caution">
    <text evidence="10">The sequence shown here is derived from an EMBL/GenBank/DDBJ whole genome shotgun (WGS) entry which is preliminary data.</text>
</comment>
<dbReference type="PROSITE" id="PS50893">
    <property type="entry name" value="ABC_TRANSPORTER_2"/>
    <property type="match status" value="1"/>
</dbReference>
<reference evidence="10 11" key="1">
    <citation type="submission" date="2019-03" db="EMBL/GenBank/DDBJ databases">
        <title>San Antonio Military Medical Center submission to MRSN (WRAIR), pending publication.</title>
        <authorList>
            <person name="Blyth D.M."/>
            <person name="Mccarthy S.L."/>
            <person name="Schall S.E."/>
            <person name="Stam J.A."/>
            <person name="Ong A.C."/>
            <person name="Mcgann P.T."/>
        </authorList>
    </citation>
    <scope>NUCLEOTIDE SEQUENCE [LARGE SCALE GENOMIC DNA]</scope>
    <source>
        <strain evidence="10 11">MRSN571793</strain>
    </source>
</reference>
<keyword evidence="3" id="KW-0997">Cell inner membrane</keyword>
<evidence type="ECO:0000256" key="4">
    <source>
        <dbReference type="ARBA" id="ARBA00022741"/>
    </source>
</evidence>
<dbReference type="InterPro" id="IPR041701">
    <property type="entry name" value="MetN_ABC"/>
</dbReference>
<dbReference type="InterPro" id="IPR027417">
    <property type="entry name" value="P-loop_NTPase"/>
</dbReference>
<evidence type="ECO:0000256" key="2">
    <source>
        <dbReference type="ARBA" id="ARBA00022475"/>
    </source>
</evidence>